<keyword evidence="3" id="KW-0732">Signal</keyword>
<dbReference type="Pfam" id="PF01547">
    <property type="entry name" value="SBP_bac_1"/>
    <property type="match status" value="1"/>
</dbReference>
<dbReference type="EMBL" id="CP000431">
    <property type="protein sequence ID" value="ABG97765.1"/>
    <property type="molecule type" value="Genomic_DNA"/>
</dbReference>
<dbReference type="InterPro" id="IPR050490">
    <property type="entry name" value="Bact_solute-bd_prot1"/>
</dbReference>
<accession>Q0S3X1</accession>
<protein>
    <submittedName>
        <fullName evidence="4">ABC sugar transporter, permease component</fullName>
    </submittedName>
</protein>
<dbReference type="InterPro" id="IPR006059">
    <property type="entry name" value="SBP"/>
</dbReference>
<organism evidence="4 5">
    <name type="scientific">Rhodococcus jostii (strain RHA1)</name>
    <dbReference type="NCBI Taxonomy" id="101510"/>
    <lineage>
        <taxon>Bacteria</taxon>
        <taxon>Bacillati</taxon>
        <taxon>Actinomycetota</taxon>
        <taxon>Actinomycetes</taxon>
        <taxon>Mycobacteriales</taxon>
        <taxon>Nocardiaceae</taxon>
        <taxon>Rhodococcus</taxon>
    </lineage>
</organism>
<evidence type="ECO:0000313" key="5">
    <source>
        <dbReference type="Proteomes" id="UP000008710"/>
    </source>
</evidence>
<reference evidence="5" key="1">
    <citation type="journal article" date="2006" name="Proc. Natl. Acad. Sci. U.S.A.">
        <title>The complete genome of Rhodococcus sp. RHA1 provides insights into a catabolic powerhouse.</title>
        <authorList>
            <person name="McLeod M.P."/>
            <person name="Warren R.L."/>
            <person name="Hsiao W.W.L."/>
            <person name="Araki N."/>
            <person name="Myhre M."/>
            <person name="Fernandes C."/>
            <person name="Miyazawa D."/>
            <person name="Wong W."/>
            <person name="Lillquist A.L."/>
            <person name="Wang D."/>
            <person name="Dosanjh M."/>
            <person name="Hara H."/>
            <person name="Petrescu A."/>
            <person name="Morin R.D."/>
            <person name="Yang G."/>
            <person name="Stott J.M."/>
            <person name="Schein J.E."/>
            <person name="Shin H."/>
            <person name="Smailus D."/>
            <person name="Siddiqui A.S."/>
            <person name="Marra M.A."/>
            <person name="Jones S.J.M."/>
            <person name="Holt R."/>
            <person name="Brinkman F.S.L."/>
            <person name="Miyauchi K."/>
            <person name="Fukuda M."/>
            <person name="Davies J.E."/>
            <person name="Mohn W.W."/>
            <person name="Eltis L.D."/>
        </authorList>
    </citation>
    <scope>NUCLEOTIDE SEQUENCE [LARGE SCALE GENOMIC DNA]</scope>
    <source>
        <strain evidence="5">RHA1</strain>
    </source>
</reference>
<dbReference type="Gene3D" id="3.40.190.10">
    <property type="entry name" value="Periplasmic binding protein-like II"/>
    <property type="match status" value="2"/>
</dbReference>
<name>Q0S3X1_RHOJR</name>
<keyword evidence="2" id="KW-0813">Transport</keyword>
<sequence>MTCRWSARSGRNKCAGPRAQPYRDWIREGPLEEAAVLHRTKPGRSLKWGLIGAATVLTVPLLAACGSSEEGIVLSFYTAADGAEQYAEAAANCTAAAGGRYTVEQRTLPKGADDQRLQLARRLTGNDTSLDIMTLDVVWTAEFAEAGWAVPLPPAIAAEVSEGTLEGPLESAKWQDQLYAAPLNTNTQLLWYRKDLMPDGQPPQTWDQMIDIAEGLAAEGRPSWIGVQGKQYEGLMVWFNTLLASAGGSVVAEDGTTVTVADGDAALKALEVMKRVATAEGADPSVSQGDEASSRLGMESGKAAFEVNWPFVLPGMIENAEKGDLPFIDEKGNPTSVDTGNTVLTVDGQQNFLPAPYPSVIPGRPAEVTIGGFNIAVAKTSQHPDLAFEAVSCLRNEENQRNNAVNGGVPPTLASLYDDPAFQEAYPAWREVRESLETASVRPVSPAYQSISTLITDTLNPVGDIDPPRTVDELAEQVRKAVNSEGLIP</sequence>
<evidence type="ECO:0000256" key="2">
    <source>
        <dbReference type="ARBA" id="ARBA00022448"/>
    </source>
</evidence>
<gene>
    <name evidence="4" type="ordered locus">RHA1_ro05988</name>
</gene>
<keyword evidence="4" id="KW-0762">Sugar transport</keyword>
<dbReference type="Proteomes" id="UP000008710">
    <property type="component" value="Chromosome"/>
</dbReference>
<dbReference type="AlphaFoldDB" id="Q0S3X1"/>
<dbReference type="PANTHER" id="PTHR43649">
    <property type="entry name" value="ARABINOSE-BINDING PROTEIN-RELATED"/>
    <property type="match status" value="1"/>
</dbReference>
<proteinExistence type="inferred from homology"/>
<dbReference type="CDD" id="cd14750">
    <property type="entry name" value="PBP2_TMBP"/>
    <property type="match status" value="1"/>
</dbReference>
<evidence type="ECO:0000313" key="4">
    <source>
        <dbReference type="EMBL" id="ABG97765.1"/>
    </source>
</evidence>
<dbReference type="HOGENOM" id="CLU_031285_9_1_11"/>
<dbReference type="PANTHER" id="PTHR43649:SF34">
    <property type="entry name" value="ABC TRANSPORTER PERIPLASMIC-BINDING PROTEIN YCJN-RELATED"/>
    <property type="match status" value="1"/>
</dbReference>
<dbReference type="KEGG" id="rha:RHA1_ro05988"/>
<evidence type="ECO:0000256" key="3">
    <source>
        <dbReference type="ARBA" id="ARBA00022729"/>
    </source>
</evidence>
<comment type="similarity">
    <text evidence="1">Belongs to the bacterial solute-binding protein 1 family.</text>
</comment>
<dbReference type="SUPFAM" id="SSF53850">
    <property type="entry name" value="Periplasmic binding protein-like II"/>
    <property type="match status" value="1"/>
</dbReference>
<dbReference type="eggNOG" id="COG1653">
    <property type="taxonomic scope" value="Bacteria"/>
</dbReference>
<evidence type="ECO:0000256" key="1">
    <source>
        <dbReference type="ARBA" id="ARBA00008520"/>
    </source>
</evidence>